<organism>
    <name type="scientific">Serpula lacrymans var. lacrymans (strain S7.9)</name>
    <name type="common">Dry rot fungus</name>
    <dbReference type="NCBI Taxonomy" id="578457"/>
    <lineage>
        <taxon>Eukaryota</taxon>
        <taxon>Fungi</taxon>
        <taxon>Dikarya</taxon>
        <taxon>Basidiomycota</taxon>
        <taxon>Agaricomycotina</taxon>
        <taxon>Agaricomycetes</taxon>
        <taxon>Agaricomycetidae</taxon>
        <taxon>Boletales</taxon>
        <taxon>Coniophorineae</taxon>
        <taxon>Serpulaceae</taxon>
        <taxon>Serpula</taxon>
    </lineage>
</organism>
<evidence type="ECO:0000313" key="9">
    <source>
        <dbReference type="EMBL" id="EGO24301.1"/>
    </source>
</evidence>
<sequence length="255" mass="28876">MEWTTSFLNLQDISHHRKRHALIILNQPFSPDLLETLWNACDWHCCADGGANRLFDCLQSPSLVDDVEDKRFYLPDLIKGDLDSIRYDVKEHYTSKGVCIIEDTDQYSTDLMKCVSALEEKERKEGLDQYVIILLGGLSGRLDQTVHTLSYLHKLRKARNCVYAVTDDNVGWVLDEGEHLIKIDHAVLGPTCGLLPVGVGSTILSTTGLRWNLTDTESSFDGLVSTSNHLVPEENTVWIKTSKPIWWCAELRKTT</sequence>
<dbReference type="Pfam" id="PF04265">
    <property type="entry name" value="TPK_B1_binding"/>
    <property type="match status" value="1"/>
</dbReference>
<dbReference type="InterPro" id="IPR007371">
    <property type="entry name" value="TPK_catalytic"/>
</dbReference>
<dbReference type="GO" id="GO:0005524">
    <property type="term" value="F:ATP binding"/>
    <property type="evidence" value="ECO:0007669"/>
    <property type="project" value="UniProtKB-UniRule"/>
</dbReference>
<dbReference type="FunFam" id="2.60.120.320:FF:000001">
    <property type="entry name" value="Thiamine pyrophosphokinase"/>
    <property type="match status" value="1"/>
</dbReference>
<dbReference type="EMBL" id="GL945434">
    <property type="protein sequence ID" value="EGO24301.1"/>
    <property type="molecule type" value="Genomic_DNA"/>
</dbReference>
<keyword evidence="6 7" id="KW-0067">ATP-binding</keyword>
<comment type="catalytic activity">
    <reaction evidence="7">
        <text>thiamine + ATP = thiamine diphosphate + AMP + H(+)</text>
        <dbReference type="Rhea" id="RHEA:11576"/>
        <dbReference type="ChEBI" id="CHEBI:15378"/>
        <dbReference type="ChEBI" id="CHEBI:18385"/>
        <dbReference type="ChEBI" id="CHEBI:30616"/>
        <dbReference type="ChEBI" id="CHEBI:58937"/>
        <dbReference type="ChEBI" id="CHEBI:456215"/>
    </reaction>
</comment>
<dbReference type="GO" id="GO:0004788">
    <property type="term" value="F:thiamine diphosphokinase activity"/>
    <property type="evidence" value="ECO:0007669"/>
    <property type="project" value="UniProtKB-UniRule"/>
</dbReference>
<dbReference type="InterPro" id="IPR036759">
    <property type="entry name" value="TPK_catalytic_sf"/>
</dbReference>
<gene>
    <name evidence="9" type="ORF">SERLADRAFT_356016</name>
</gene>
<dbReference type="InterPro" id="IPR007373">
    <property type="entry name" value="Thiamin_PyroPKinase_B1-bd"/>
</dbReference>
<dbReference type="UniPathway" id="UPA00060">
    <property type="reaction ID" value="UER00597"/>
</dbReference>
<dbReference type="SMART" id="SM00983">
    <property type="entry name" value="TPK_B1_binding"/>
    <property type="match status" value="1"/>
</dbReference>
<proteinExistence type="inferred from homology"/>
<evidence type="ECO:0000259" key="8">
    <source>
        <dbReference type="SMART" id="SM00983"/>
    </source>
</evidence>
<keyword evidence="5 7" id="KW-0418">Kinase</keyword>
<dbReference type="GO" id="GO:0030975">
    <property type="term" value="F:thiamine binding"/>
    <property type="evidence" value="ECO:0007669"/>
    <property type="project" value="UniProtKB-UniRule"/>
</dbReference>
<dbReference type="Gene3D" id="3.40.50.10240">
    <property type="entry name" value="Thiamin pyrophosphokinase, catalytic domain"/>
    <property type="match status" value="1"/>
</dbReference>
<dbReference type="GO" id="GO:0006772">
    <property type="term" value="P:thiamine metabolic process"/>
    <property type="evidence" value="ECO:0007669"/>
    <property type="project" value="InterPro"/>
</dbReference>
<evidence type="ECO:0000256" key="4">
    <source>
        <dbReference type="ARBA" id="ARBA00022741"/>
    </source>
</evidence>
<reference evidence="9" key="1">
    <citation type="submission" date="2011-04" db="EMBL/GenBank/DDBJ databases">
        <title>Evolution of plant cell wall degrading machinery underlies the functional diversity of forest fungi.</title>
        <authorList>
            <consortium name="US DOE Joint Genome Institute (JGI-PGF)"/>
            <person name="Eastwood D.C."/>
            <person name="Floudas D."/>
            <person name="Binder M."/>
            <person name="Majcherczyk A."/>
            <person name="Schneider P."/>
            <person name="Aerts A."/>
            <person name="Asiegbu F.O."/>
            <person name="Baker S.E."/>
            <person name="Barry K."/>
            <person name="Bendiksby M."/>
            <person name="Blumentritt M."/>
            <person name="Coutinho P.M."/>
            <person name="Cullen D."/>
            <person name="Cullen D."/>
            <person name="Gathman A."/>
            <person name="Goodell B."/>
            <person name="Henrissat B."/>
            <person name="Ihrmark K."/>
            <person name="Kauserud H."/>
            <person name="Kohler A."/>
            <person name="LaButti K."/>
            <person name="Lapidus A."/>
            <person name="Lavin J.L."/>
            <person name="Lee Y.-H."/>
            <person name="Lindquist E."/>
            <person name="Lilly W."/>
            <person name="Lucas S."/>
            <person name="Morin E."/>
            <person name="Murat C."/>
            <person name="Oguiza J.A."/>
            <person name="Park J."/>
            <person name="Pisabarro A.G."/>
            <person name="Riley R."/>
            <person name="Rosling A."/>
            <person name="Salamov A."/>
            <person name="Schmidt O."/>
            <person name="Schmutz J."/>
            <person name="Skrede I."/>
            <person name="Stenlid J."/>
            <person name="Wiebenga A."/>
            <person name="Xie X."/>
            <person name="Kues U."/>
            <person name="Hibbett D.S."/>
            <person name="Hoffmeister D."/>
            <person name="Hogberg N."/>
            <person name="Martin F."/>
            <person name="Grigoriev I.V."/>
            <person name="Watkinson S.C."/>
        </authorList>
    </citation>
    <scope>NUCLEOTIDE SEQUENCE</scope>
    <source>
        <strain evidence="9">S7.9</strain>
    </source>
</reference>
<evidence type="ECO:0000256" key="3">
    <source>
        <dbReference type="ARBA" id="ARBA00022679"/>
    </source>
</evidence>
<dbReference type="InterPro" id="IPR036371">
    <property type="entry name" value="TPK_B1-bd_sf"/>
</dbReference>
<dbReference type="GO" id="GO:0016301">
    <property type="term" value="F:kinase activity"/>
    <property type="evidence" value="ECO:0007669"/>
    <property type="project" value="UniProtKB-UniRule"/>
</dbReference>
<feature type="domain" description="Thiamin pyrophosphokinase thiamin-binding" evidence="8">
    <location>
        <begin position="177"/>
        <end position="245"/>
    </location>
</feature>
<dbReference type="KEGG" id="sla:SERLADRAFT_356016"/>
<evidence type="ECO:0000256" key="2">
    <source>
        <dbReference type="ARBA" id="ARBA00006785"/>
    </source>
</evidence>
<evidence type="ECO:0000256" key="1">
    <source>
        <dbReference type="ARBA" id="ARBA00005078"/>
    </source>
</evidence>
<dbReference type="NCBIfam" id="TIGR01378">
    <property type="entry name" value="thi_PPkinase"/>
    <property type="match status" value="1"/>
</dbReference>
<dbReference type="SUPFAM" id="SSF63862">
    <property type="entry name" value="Thiamin pyrophosphokinase, substrate-binding domain"/>
    <property type="match status" value="1"/>
</dbReference>
<keyword evidence="4 7" id="KW-0547">Nucleotide-binding</keyword>
<dbReference type="HOGENOM" id="CLU_044237_0_0_1"/>
<evidence type="ECO:0000256" key="6">
    <source>
        <dbReference type="ARBA" id="ARBA00022840"/>
    </source>
</evidence>
<dbReference type="PIRSF" id="PIRSF031057">
    <property type="entry name" value="Thiamin_pyrophosphokinase"/>
    <property type="match status" value="1"/>
</dbReference>
<keyword evidence="3 7" id="KW-0808">Transferase</keyword>
<accession>F8NW44</accession>
<dbReference type="GeneID" id="18809503"/>
<dbReference type="CDD" id="cd07995">
    <property type="entry name" value="TPK"/>
    <property type="match status" value="1"/>
</dbReference>
<evidence type="ECO:0000256" key="7">
    <source>
        <dbReference type="PIRNR" id="PIRNR031057"/>
    </source>
</evidence>
<dbReference type="InterPro" id="IPR006282">
    <property type="entry name" value="Thi_PPkinase"/>
</dbReference>
<dbReference type="Gene3D" id="2.60.120.320">
    <property type="entry name" value="Thiamin pyrophosphokinase, thiamin-binding domain"/>
    <property type="match status" value="1"/>
</dbReference>
<dbReference type="AlphaFoldDB" id="F8NW44"/>
<dbReference type="PANTHER" id="PTHR13622">
    <property type="entry name" value="THIAMIN PYROPHOSPHOKINASE"/>
    <property type="match status" value="1"/>
</dbReference>
<dbReference type="Proteomes" id="UP000008064">
    <property type="component" value="Unassembled WGS sequence"/>
</dbReference>
<dbReference type="GO" id="GO:0009229">
    <property type="term" value="P:thiamine diphosphate biosynthetic process"/>
    <property type="evidence" value="ECO:0007669"/>
    <property type="project" value="UniProtKB-UniRule"/>
</dbReference>
<dbReference type="Pfam" id="PF04263">
    <property type="entry name" value="TPK_catalytic"/>
    <property type="match status" value="1"/>
</dbReference>
<comment type="similarity">
    <text evidence="2 7">Belongs to the thiamine pyrophosphokinase family.</text>
</comment>
<dbReference type="InterPro" id="IPR016966">
    <property type="entry name" value="Thiamin_pyrophosphokinase_euk"/>
</dbReference>
<dbReference type="PANTHER" id="PTHR13622:SF8">
    <property type="entry name" value="THIAMIN PYROPHOSPHOKINASE 1"/>
    <property type="match status" value="1"/>
</dbReference>
<dbReference type="RefSeq" id="XP_007318320.1">
    <property type="nucleotide sequence ID" value="XM_007318258.1"/>
</dbReference>
<dbReference type="EC" id="2.7.6.2" evidence="7"/>
<protein>
    <recommendedName>
        <fullName evidence="7">Thiamine pyrophosphokinase</fullName>
        <ecNumber evidence="7">2.7.6.2</ecNumber>
    </recommendedName>
</protein>
<dbReference type="OrthoDB" id="25149at2759"/>
<name>F8NW44_SERL9</name>
<dbReference type="SUPFAM" id="SSF63999">
    <property type="entry name" value="Thiamin pyrophosphokinase, catalytic domain"/>
    <property type="match status" value="1"/>
</dbReference>
<evidence type="ECO:0000256" key="5">
    <source>
        <dbReference type="ARBA" id="ARBA00022777"/>
    </source>
</evidence>
<comment type="pathway">
    <text evidence="1 7">Cofactor biosynthesis; thiamine diphosphate biosynthesis; thiamine diphosphate from thiamine: step 1/1.</text>
</comment>